<organism evidence="12 13">
    <name type="scientific">Sphingomonas montanisoli</name>
    <dbReference type="NCBI Taxonomy" id="2606412"/>
    <lineage>
        <taxon>Bacteria</taxon>
        <taxon>Pseudomonadati</taxon>
        <taxon>Pseudomonadota</taxon>
        <taxon>Alphaproteobacteria</taxon>
        <taxon>Sphingomonadales</taxon>
        <taxon>Sphingomonadaceae</taxon>
        <taxon>Sphingomonas</taxon>
    </lineage>
</organism>
<dbReference type="InterPro" id="IPR014001">
    <property type="entry name" value="Helicase_ATP-bd"/>
</dbReference>
<dbReference type="Pfam" id="PF00270">
    <property type="entry name" value="DEAD"/>
    <property type="match status" value="1"/>
</dbReference>
<sequence length="1020" mass="107366">MARLAAVLGKADVICVTLDESRAEAIAAALGDACPGAIVVHLPAPDGLPGETVAASPANIGARHAALAALTARGRRRHALILSVDAAMATGPAVDGLGAPLTLAAGQTIDADDLCATLERLGYQADDRIDEPGEMARRGMIELFPTTARHPVRLDIADGRLTAIRGFDPVTQRTTGDLETIVIDPATWDVGQPGGTSALAVLPKARLALDPGVAARGQQLRALARETGARGLIDEDAWLSLLDRPRPVDILPKDESSAPRFVEQRRPDRAALSAISAWLADGDRVILAGRPRDLRFLKGRLGRAKAPPLVEAEDWAGALSGPSDALILLSLALEAGWEAPSLHVIAAADILGSRAGGNGPALHAADPLGGAVDYRIGDVIIHEDHGLGVLLGLEAVQVGDTTQDAIRIGHAKDTQRLVPIEEADRLWRYGADAEAVSLDRLDGTSWVKRRGDIDAQVALTAKALLGFAADRAARRTDPIDPPSAPYETFIGRFPFAATRDQLRAVEAVRADLASGTPMDRLIVGDVGYGKTEVALRAAAMVALAGHQVALVAPTTVLARQHLESFTRRFAGLGLQVAGLSRLSSAAEAKAVKSGLADGSIAIVIGTQALAADSVAFADLGLVIIDEEQRFGAADKAKLRARAEAGHVLTLTATPIPRTLQGALVGLQDLSVIATPPARRQPIRTATGPFDPDQVRAALLRERARGGQSFVVVPRIDDMAGLADQLARLVPDLIVHQAHGKMAAAKVDQAMVAFAAGQGDILLATNIIEAGLDVPRANTMIVMHADRFGLAQLHQLRGRVGRGARRGTILLLTEPGQEIAPATAKRLKTLEALDHLGAGFAISAQDLDQRGAGDLVGEDQAGHVRLIGVDLYQHLLARALAVARGEAADRWTPELHLGEDARFPADWIAEEEIRLNLYLRLGRLADEAAVDQFAEELEDRFGALPAPAQRLLAIARIRRLACAAHIARIDAGPAAIALTPRPDFEGNTSDLEAKGDRLLLRGDPGPDPLAAVAALLERVTA</sequence>
<dbReference type="HAMAP" id="MF_00969">
    <property type="entry name" value="TRCF"/>
    <property type="match status" value="1"/>
</dbReference>
<dbReference type="InterPro" id="IPR037235">
    <property type="entry name" value="TRCF-like_C_D7"/>
</dbReference>
<gene>
    <name evidence="9" type="primary">mfd</name>
    <name evidence="12" type="ORF">FYJ91_12300</name>
</gene>
<accession>A0A5D9C667</accession>
<dbReference type="Proteomes" id="UP000322077">
    <property type="component" value="Unassembled WGS sequence"/>
</dbReference>
<dbReference type="SMART" id="SM00487">
    <property type="entry name" value="DEXDc"/>
    <property type="match status" value="1"/>
</dbReference>
<keyword evidence="8 9" id="KW-0234">DNA repair</keyword>
<dbReference type="PANTHER" id="PTHR47964">
    <property type="entry name" value="ATP-DEPENDENT DNA HELICASE HOMOLOG RECG, CHLOROPLASTIC"/>
    <property type="match status" value="1"/>
</dbReference>
<evidence type="ECO:0000313" key="12">
    <source>
        <dbReference type="EMBL" id="TZG26540.1"/>
    </source>
</evidence>
<evidence type="ECO:0000256" key="1">
    <source>
        <dbReference type="ARBA" id="ARBA00022490"/>
    </source>
</evidence>
<dbReference type="EMBL" id="VTOU01000003">
    <property type="protein sequence ID" value="TZG26540.1"/>
    <property type="molecule type" value="Genomic_DNA"/>
</dbReference>
<evidence type="ECO:0000256" key="2">
    <source>
        <dbReference type="ARBA" id="ARBA00022741"/>
    </source>
</evidence>
<evidence type="ECO:0000256" key="9">
    <source>
        <dbReference type="HAMAP-Rule" id="MF_00969"/>
    </source>
</evidence>
<dbReference type="Pfam" id="PF17757">
    <property type="entry name" value="UvrB_inter"/>
    <property type="match status" value="1"/>
</dbReference>
<comment type="subcellular location">
    <subcellularLocation>
        <location evidence="9">Cytoplasm</location>
    </subcellularLocation>
</comment>
<protein>
    <recommendedName>
        <fullName evidence="9">Transcription-repair-coupling factor</fullName>
        <shortName evidence="9">TRCF</shortName>
        <ecNumber evidence="9">3.6.4.-</ecNumber>
    </recommendedName>
</protein>
<dbReference type="SUPFAM" id="SSF143517">
    <property type="entry name" value="TRCF domain-like"/>
    <property type="match status" value="1"/>
</dbReference>
<keyword evidence="5 12" id="KW-0347">Helicase</keyword>
<dbReference type="Gene3D" id="3.30.2060.10">
    <property type="entry name" value="Penicillin-binding protein 1b domain"/>
    <property type="match status" value="1"/>
</dbReference>
<dbReference type="InterPro" id="IPR036101">
    <property type="entry name" value="CarD-like/TRCF_RID_sf"/>
</dbReference>
<comment type="caution">
    <text evidence="12">The sequence shown here is derived from an EMBL/GenBank/DDBJ whole genome shotgun (WGS) entry which is preliminary data.</text>
</comment>
<dbReference type="InterPro" id="IPR041471">
    <property type="entry name" value="UvrB_inter"/>
</dbReference>
<dbReference type="Pfam" id="PF03461">
    <property type="entry name" value="TRCF"/>
    <property type="match status" value="1"/>
</dbReference>
<dbReference type="InterPro" id="IPR001650">
    <property type="entry name" value="Helicase_C-like"/>
</dbReference>
<evidence type="ECO:0000256" key="7">
    <source>
        <dbReference type="ARBA" id="ARBA00023125"/>
    </source>
</evidence>
<dbReference type="SMART" id="SM00490">
    <property type="entry name" value="HELICc"/>
    <property type="match status" value="1"/>
</dbReference>
<dbReference type="InterPro" id="IPR004576">
    <property type="entry name" value="Mfd"/>
</dbReference>
<evidence type="ECO:0000256" key="6">
    <source>
        <dbReference type="ARBA" id="ARBA00022840"/>
    </source>
</evidence>
<dbReference type="SMART" id="SM00982">
    <property type="entry name" value="TRCF"/>
    <property type="match status" value="1"/>
</dbReference>
<comment type="similarity">
    <text evidence="9">In the C-terminal section; belongs to the helicase family. RecG subfamily.</text>
</comment>
<proteinExistence type="inferred from homology"/>
<dbReference type="PROSITE" id="PS51194">
    <property type="entry name" value="HELICASE_CTER"/>
    <property type="match status" value="1"/>
</dbReference>
<reference evidence="12 13" key="1">
    <citation type="submission" date="2019-08" db="EMBL/GenBank/DDBJ databases">
        <authorList>
            <person name="Wang G."/>
            <person name="Xu Z."/>
        </authorList>
    </citation>
    <scope>NUCLEOTIDE SEQUENCE [LARGE SCALE GENOMIC DNA]</scope>
    <source>
        <strain evidence="12 13">ZX</strain>
    </source>
</reference>
<dbReference type="InterPro" id="IPR027417">
    <property type="entry name" value="P-loop_NTPase"/>
</dbReference>
<evidence type="ECO:0000259" key="11">
    <source>
        <dbReference type="PROSITE" id="PS51194"/>
    </source>
</evidence>
<dbReference type="Gene3D" id="3.40.50.11180">
    <property type="match status" value="1"/>
</dbReference>
<dbReference type="Gene3D" id="2.40.10.170">
    <property type="match status" value="1"/>
</dbReference>
<evidence type="ECO:0000256" key="5">
    <source>
        <dbReference type="ARBA" id="ARBA00022806"/>
    </source>
</evidence>
<dbReference type="PROSITE" id="PS51192">
    <property type="entry name" value="HELICASE_ATP_BIND_1"/>
    <property type="match status" value="1"/>
</dbReference>
<dbReference type="AlphaFoldDB" id="A0A5D9C667"/>
<dbReference type="SUPFAM" id="SSF141259">
    <property type="entry name" value="CarD-like"/>
    <property type="match status" value="1"/>
</dbReference>
<evidence type="ECO:0000256" key="3">
    <source>
        <dbReference type="ARBA" id="ARBA00022763"/>
    </source>
</evidence>
<dbReference type="Gene3D" id="3.40.50.300">
    <property type="entry name" value="P-loop containing nucleotide triphosphate hydrolases"/>
    <property type="match status" value="2"/>
</dbReference>
<dbReference type="Pfam" id="PF00271">
    <property type="entry name" value="Helicase_C"/>
    <property type="match status" value="1"/>
</dbReference>
<keyword evidence="3 9" id="KW-0227">DNA damage</keyword>
<keyword evidence="7 9" id="KW-0238">DNA-binding</keyword>
<comment type="similarity">
    <text evidence="9">In the N-terminal section; belongs to the UvrB family.</text>
</comment>
<dbReference type="SUPFAM" id="SSF52540">
    <property type="entry name" value="P-loop containing nucleoside triphosphate hydrolases"/>
    <property type="match status" value="3"/>
</dbReference>
<dbReference type="InterPro" id="IPR005118">
    <property type="entry name" value="TRCF_C"/>
</dbReference>
<evidence type="ECO:0000313" key="13">
    <source>
        <dbReference type="Proteomes" id="UP000322077"/>
    </source>
</evidence>
<name>A0A5D9C667_9SPHN</name>
<dbReference type="GO" id="GO:0003678">
    <property type="term" value="F:DNA helicase activity"/>
    <property type="evidence" value="ECO:0007669"/>
    <property type="project" value="TreeGrafter"/>
</dbReference>
<dbReference type="Pfam" id="PF02559">
    <property type="entry name" value="CarD_TRCF_RID"/>
    <property type="match status" value="1"/>
</dbReference>
<dbReference type="PANTHER" id="PTHR47964:SF1">
    <property type="entry name" value="ATP-DEPENDENT DNA HELICASE HOMOLOG RECG, CHLOROPLASTIC"/>
    <property type="match status" value="1"/>
</dbReference>
<dbReference type="GO" id="GO:0005524">
    <property type="term" value="F:ATP binding"/>
    <property type="evidence" value="ECO:0007669"/>
    <property type="project" value="UniProtKB-UniRule"/>
</dbReference>
<dbReference type="EC" id="3.6.4.-" evidence="9"/>
<dbReference type="GO" id="GO:0003684">
    <property type="term" value="F:damaged DNA binding"/>
    <property type="evidence" value="ECO:0007669"/>
    <property type="project" value="InterPro"/>
</dbReference>
<evidence type="ECO:0000259" key="10">
    <source>
        <dbReference type="PROSITE" id="PS51192"/>
    </source>
</evidence>
<feature type="domain" description="Helicase ATP-binding" evidence="10">
    <location>
        <begin position="511"/>
        <end position="672"/>
    </location>
</feature>
<dbReference type="GO" id="GO:0005737">
    <property type="term" value="C:cytoplasm"/>
    <property type="evidence" value="ECO:0007669"/>
    <property type="project" value="UniProtKB-SubCell"/>
</dbReference>
<dbReference type="Gene3D" id="3.90.1150.50">
    <property type="entry name" value="Transcription-repair-coupling factor, D7 domain"/>
    <property type="match status" value="1"/>
</dbReference>
<comment type="function">
    <text evidence="9">Couples transcription and DNA repair by recognizing RNA polymerase (RNAP) stalled at DNA lesions. Mediates ATP-dependent release of RNAP and its truncated transcript from the DNA, and recruitment of nucleotide excision repair machinery to the damaged site.</text>
</comment>
<keyword evidence="6 9" id="KW-0067">ATP-binding</keyword>
<keyword evidence="1 9" id="KW-0963">Cytoplasm</keyword>
<evidence type="ECO:0000256" key="8">
    <source>
        <dbReference type="ARBA" id="ARBA00023204"/>
    </source>
</evidence>
<dbReference type="GO" id="GO:0006355">
    <property type="term" value="P:regulation of DNA-templated transcription"/>
    <property type="evidence" value="ECO:0007669"/>
    <property type="project" value="UniProtKB-UniRule"/>
</dbReference>
<keyword evidence="13" id="KW-1185">Reference proteome</keyword>
<dbReference type="SMART" id="SM01058">
    <property type="entry name" value="CarD_TRCF"/>
    <property type="match status" value="1"/>
</dbReference>
<keyword evidence="4 9" id="KW-0378">Hydrolase</keyword>
<dbReference type="InterPro" id="IPR047112">
    <property type="entry name" value="RecG/Mfd"/>
</dbReference>
<keyword evidence="2 9" id="KW-0547">Nucleotide-binding</keyword>
<dbReference type="InterPro" id="IPR011545">
    <property type="entry name" value="DEAD/DEAH_box_helicase_dom"/>
</dbReference>
<dbReference type="GO" id="GO:0000716">
    <property type="term" value="P:transcription-coupled nucleotide-excision repair, DNA damage recognition"/>
    <property type="evidence" value="ECO:0007669"/>
    <property type="project" value="UniProtKB-UniRule"/>
</dbReference>
<evidence type="ECO:0000256" key="4">
    <source>
        <dbReference type="ARBA" id="ARBA00022801"/>
    </source>
</evidence>
<dbReference type="InterPro" id="IPR003711">
    <property type="entry name" value="CarD-like/TRCF_RID"/>
</dbReference>
<dbReference type="GO" id="GO:0016787">
    <property type="term" value="F:hydrolase activity"/>
    <property type="evidence" value="ECO:0007669"/>
    <property type="project" value="UniProtKB-KW"/>
</dbReference>
<feature type="domain" description="Helicase C-terminal" evidence="11">
    <location>
        <begin position="693"/>
        <end position="847"/>
    </location>
</feature>